<sequence length="250" mass="27426">MTSIYAFKTFLIGLVCWVVLREAFGWRLQLATDISIVAVTLIVQPPFLFNPRSAIDSRKRLIGFSYCLAALVLDASDWAVLRAIGIDADVMAETVAYPITAIIVAPCEPIGGVSSPRLGLELVLLAASGLFAQICLFMAMQRETAGTVGVIAFSQIPLSALVQAYVLGRPPNALSLLGMTAILTSGAWAVGAEEREKERKRVERSLMITKQPRGDEDSRDVNRLGMLDYRGKSRSVLFRLYIQLMMDHAF</sequence>
<proteinExistence type="predicted"/>
<reference evidence="6" key="1">
    <citation type="journal article" date="2022" name="G3 (Bethesda)">
        <title>High quality genome of the basidiomycete yeast Dioszegia hungarica PDD-24b-2 isolated from cloud water.</title>
        <authorList>
            <person name="Jarrige D."/>
            <person name="Haridas S."/>
            <person name="Bleykasten-Grosshans C."/>
            <person name="Joly M."/>
            <person name="Nadalig T."/>
            <person name="Sancelme M."/>
            <person name="Vuilleumier S."/>
            <person name="Grigoriev I.V."/>
            <person name="Amato P."/>
            <person name="Bringel F."/>
        </authorList>
    </citation>
    <scope>NUCLEOTIDE SEQUENCE</scope>
    <source>
        <strain evidence="6">PDD-24b-2</strain>
    </source>
</reference>
<evidence type="ECO:0000256" key="2">
    <source>
        <dbReference type="ARBA" id="ARBA00022692"/>
    </source>
</evidence>
<evidence type="ECO:0000256" key="3">
    <source>
        <dbReference type="ARBA" id="ARBA00022989"/>
    </source>
</evidence>
<evidence type="ECO:0000256" key="1">
    <source>
        <dbReference type="ARBA" id="ARBA00004141"/>
    </source>
</evidence>
<keyword evidence="3 5" id="KW-1133">Transmembrane helix</keyword>
<comment type="subcellular location">
    <subcellularLocation>
        <location evidence="1">Membrane</location>
        <topology evidence="1">Multi-pass membrane protein</topology>
    </subcellularLocation>
</comment>
<comment type="caution">
    <text evidence="6">The sequence shown here is derived from an EMBL/GenBank/DDBJ whole genome shotgun (WGS) entry which is preliminary data.</text>
</comment>
<dbReference type="EMBL" id="JAKWFO010000004">
    <property type="protein sequence ID" value="KAI9637675.1"/>
    <property type="molecule type" value="Genomic_DNA"/>
</dbReference>
<keyword evidence="7" id="KW-1185">Reference proteome</keyword>
<dbReference type="GO" id="GO:0016020">
    <property type="term" value="C:membrane"/>
    <property type="evidence" value="ECO:0007669"/>
    <property type="project" value="UniProtKB-SubCell"/>
</dbReference>
<evidence type="ECO:0000256" key="4">
    <source>
        <dbReference type="ARBA" id="ARBA00023136"/>
    </source>
</evidence>
<feature type="transmembrane region" description="Helical" evidence="5">
    <location>
        <begin position="173"/>
        <end position="191"/>
    </location>
</feature>
<feature type="transmembrane region" description="Helical" evidence="5">
    <location>
        <begin position="147"/>
        <end position="167"/>
    </location>
</feature>
<keyword evidence="4 5" id="KW-0472">Membrane</keyword>
<dbReference type="Proteomes" id="UP001164286">
    <property type="component" value="Unassembled WGS sequence"/>
</dbReference>
<name>A0AA38HC30_9TREE</name>
<feature type="transmembrane region" description="Helical" evidence="5">
    <location>
        <begin position="61"/>
        <end position="81"/>
    </location>
</feature>
<dbReference type="PANTHER" id="PTHR22911:SF6">
    <property type="entry name" value="SOLUTE CARRIER FAMILY 35 MEMBER G1"/>
    <property type="match status" value="1"/>
</dbReference>
<feature type="transmembrane region" description="Helical" evidence="5">
    <location>
        <begin position="122"/>
        <end position="140"/>
    </location>
</feature>
<dbReference type="PANTHER" id="PTHR22911">
    <property type="entry name" value="ACYL-MALONYL CONDENSING ENZYME-RELATED"/>
    <property type="match status" value="1"/>
</dbReference>
<dbReference type="AlphaFoldDB" id="A0AA38HC30"/>
<evidence type="ECO:0008006" key="8">
    <source>
        <dbReference type="Google" id="ProtNLM"/>
    </source>
</evidence>
<dbReference type="GeneID" id="77727712"/>
<dbReference type="SUPFAM" id="SSF103481">
    <property type="entry name" value="Multidrug resistance efflux transporter EmrE"/>
    <property type="match status" value="1"/>
</dbReference>
<evidence type="ECO:0000256" key="5">
    <source>
        <dbReference type="SAM" id="Phobius"/>
    </source>
</evidence>
<organism evidence="6 7">
    <name type="scientific">Dioszegia hungarica</name>
    <dbReference type="NCBI Taxonomy" id="4972"/>
    <lineage>
        <taxon>Eukaryota</taxon>
        <taxon>Fungi</taxon>
        <taxon>Dikarya</taxon>
        <taxon>Basidiomycota</taxon>
        <taxon>Agaricomycotina</taxon>
        <taxon>Tremellomycetes</taxon>
        <taxon>Tremellales</taxon>
        <taxon>Bulleribasidiaceae</taxon>
        <taxon>Dioszegia</taxon>
    </lineage>
</organism>
<protein>
    <recommendedName>
        <fullName evidence="8">EamA domain-containing protein</fullName>
    </recommendedName>
</protein>
<dbReference type="RefSeq" id="XP_052947452.1">
    <property type="nucleotide sequence ID" value="XM_053088507.1"/>
</dbReference>
<dbReference type="InterPro" id="IPR037185">
    <property type="entry name" value="EmrE-like"/>
</dbReference>
<accession>A0AA38HC30</accession>
<evidence type="ECO:0000313" key="7">
    <source>
        <dbReference type="Proteomes" id="UP001164286"/>
    </source>
</evidence>
<gene>
    <name evidence="6" type="ORF">MKK02DRAFT_32465</name>
</gene>
<keyword evidence="2 5" id="KW-0812">Transmembrane</keyword>
<evidence type="ECO:0000313" key="6">
    <source>
        <dbReference type="EMBL" id="KAI9637675.1"/>
    </source>
</evidence>